<evidence type="ECO:0000313" key="2">
    <source>
        <dbReference type="EMBL" id="KAK2949042.1"/>
    </source>
</evidence>
<keyword evidence="3" id="KW-1185">Reference proteome</keyword>
<comment type="caution">
    <text evidence="2">The sequence shown here is derived from an EMBL/GenBank/DDBJ whole genome shotgun (WGS) entry which is preliminary data.</text>
</comment>
<evidence type="ECO:0000313" key="3">
    <source>
        <dbReference type="Proteomes" id="UP001281761"/>
    </source>
</evidence>
<dbReference type="Proteomes" id="UP001281761">
    <property type="component" value="Unassembled WGS sequence"/>
</dbReference>
<protein>
    <submittedName>
        <fullName evidence="2">Uncharacterized protein</fullName>
    </submittedName>
</protein>
<feature type="compositionally biased region" description="Basic residues" evidence="1">
    <location>
        <begin position="1"/>
        <end position="13"/>
    </location>
</feature>
<feature type="compositionally biased region" description="Low complexity" evidence="1">
    <location>
        <begin position="89"/>
        <end position="105"/>
    </location>
</feature>
<feature type="compositionally biased region" description="Basic residues" evidence="1">
    <location>
        <begin position="48"/>
        <end position="70"/>
    </location>
</feature>
<name>A0ABQ9X901_9EUKA</name>
<dbReference type="EMBL" id="JARBJD010000164">
    <property type="protein sequence ID" value="KAK2949042.1"/>
    <property type="molecule type" value="Genomic_DNA"/>
</dbReference>
<sequence length="190" mass="21074">MRRWKRLRTRGSGRSKVWTSEHSSQSTKIKHKKTRQSERKGKTSQNQKTRHSSLLKLPRRSHSKWSHRFHSPPPKMHSQDSQPLSPVRQAPANSSTSPSPLLSQAPSPPHQNSAHHVKWRSSHSTPSSSSSLPAEGQHSPRAGLSGQPTSPPSSPRTTTPPSPSPSATLTSTGLFRRHSARSRSTLCRTF</sequence>
<gene>
    <name evidence="2" type="ORF">BLNAU_16042</name>
</gene>
<feature type="region of interest" description="Disordered" evidence="1">
    <location>
        <begin position="1"/>
        <end position="190"/>
    </location>
</feature>
<organism evidence="2 3">
    <name type="scientific">Blattamonas nauphoetae</name>
    <dbReference type="NCBI Taxonomy" id="2049346"/>
    <lineage>
        <taxon>Eukaryota</taxon>
        <taxon>Metamonada</taxon>
        <taxon>Preaxostyla</taxon>
        <taxon>Oxymonadida</taxon>
        <taxon>Blattamonas</taxon>
    </lineage>
</organism>
<feature type="compositionally biased region" description="Low complexity" evidence="1">
    <location>
        <begin position="122"/>
        <end position="131"/>
    </location>
</feature>
<feature type="compositionally biased region" description="Pro residues" evidence="1">
    <location>
        <begin position="149"/>
        <end position="164"/>
    </location>
</feature>
<feature type="compositionally biased region" description="Polar residues" evidence="1">
    <location>
        <begin position="17"/>
        <end position="27"/>
    </location>
</feature>
<accession>A0ABQ9X901</accession>
<reference evidence="2 3" key="1">
    <citation type="journal article" date="2022" name="bioRxiv">
        <title>Genomics of Preaxostyla Flagellates Illuminates Evolutionary Transitions and the Path Towards Mitochondrial Loss.</title>
        <authorList>
            <person name="Novak L.V.F."/>
            <person name="Treitli S.C."/>
            <person name="Pyrih J."/>
            <person name="Halakuc P."/>
            <person name="Pipaliya S.V."/>
            <person name="Vacek V."/>
            <person name="Brzon O."/>
            <person name="Soukal P."/>
            <person name="Eme L."/>
            <person name="Dacks J.B."/>
            <person name="Karnkowska A."/>
            <person name="Elias M."/>
            <person name="Hampl V."/>
        </authorList>
    </citation>
    <scope>NUCLEOTIDE SEQUENCE [LARGE SCALE GENOMIC DNA]</scope>
    <source>
        <strain evidence="2">NAU3</strain>
        <tissue evidence="2">Gut</tissue>
    </source>
</reference>
<proteinExistence type="predicted"/>
<evidence type="ECO:0000256" key="1">
    <source>
        <dbReference type="SAM" id="MobiDB-lite"/>
    </source>
</evidence>